<dbReference type="EMBL" id="QBKR01000002">
    <property type="protein sequence ID" value="PTX64608.1"/>
    <property type="molecule type" value="Genomic_DNA"/>
</dbReference>
<dbReference type="AlphaFoldDB" id="A0A2T6C8G3"/>
<reference evidence="7 8" key="1">
    <citation type="submission" date="2018-04" db="EMBL/GenBank/DDBJ databases">
        <title>Genomic Encyclopedia of Archaeal and Bacterial Type Strains, Phase II (KMG-II): from individual species to whole genera.</title>
        <authorList>
            <person name="Goeker M."/>
        </authorList>
    </citation>
    <scope>NUCLEOTIDE SEQUENCE [LARGE SCALE GENOMIC DNA]</scope>
    <source>
        <strain evidence="7 8">DSM 45787</strain>
    </source>
</reference>
<evidence type="ECO:0000256" key="1">
    <source>
        <dbReference type="ARBA" id="ARBA00004141"/>
    </source>
</evidence>
<dbReference type="Proteomes" id="UP000244240">
    <property type="component" value="Unassembled WGS sequence"/>
</dbReference>
<name>A0A2T6C8G3_9BACL</name>
<organism evidence="7 8">
    <name type="scientific">Melghirimyces profundicolus</name>
    <dbReference type="NCBI Taxonomy" id="1242148"/>
    <lineage>
        <taxon>Bacteria</taxon>
        <taxon>Bacillati</taxon>
        <taxon>Bacillota</taxon>
        <taxon>Bacilli</taxon>
        <taxon>Bacillales</taxon>
        <taxon>Thermoactinomycetaceae</taxon>
        <taxon>Melghirimyces</taxon>
    </lineage>
</organism>
<dbReference type="PANTHER" id="PTHR34857">
    <property type="entry name" value="SLL0384 PROTEIN"/>
    <property type="match status" value="1"/>
</dbReference>
<dbReference type="OrthoDB" id="8075495at2"/>
<dbReference type="InterPro" id="IPR003339">
    <property type="entry name" value="ABC/ECF_trnsptr_transmembrane"/>
</dbReference>
<comment type="caution">
    <text evidence="7">The sequence shown here is derived from an EMBL/GenBank/DDBJ whole genome shotgun (WGS) entry which is preliminary data.</text>
</comment>
<evidence type="ECO:0000313" key="8">
    <source>
        <dbReference type="Proteomes" id="UP000244240"/>
    </source>
</evidence>
<dbReference type="Pfam" id="PF02361">
    <property type="entry name" value="CbiQ"/>
    <property type="match status" value="1"/>
</dbReference>
<keyword evidence="4 6" id="KW-1133">Transmembrane helix</keyword>
<evidence type="ECO:0000256" key="5">
    <source>
        <dbReference type="ARBA" id="ARBA00023136"/>
    </source>
</evidence>
<feature type="transmembrane region" description="Helical" evidence="6">
    <location>
        <begin position="117"/>
        <end position="142"/>
    </location>
</feature>
<gene>
    <name evidence="7" type="ORF">C8P63_102102</name>
</gene>
<feature type="transmembrane region" description="Helical" evidence="6">
    <location>
        <begin position="32"/>
        <end position="62"/>
    </location>
</feature>
<protein>
    <submittedName>
        <fullName evidence="7">Energy-coupling factor transport system permease protein</fullName>
    </submittedName>
</protein>
<dbReference type="InterPro" id="IPR051611">
    <property type="entry name" value="ECF_transporter_component"/>
</dbReference>
<evidence type="ECO:0000256" key="6">
    <source>
        <dbReference type="SAM" id="Phobius"/>
    </source>
</evidence>
<proteinExistence type="predicted"/>
<comment type="subcellular location">
    <subcellularLocation>
        <location evidence="1">Membrane</location>
        <topology evidence="1">Multi-pass membrane protein</topology>
    </subcellularLocation>
</comment>
<feature type="transmembrane region" description="Helical" evidence="6">
    <location>
        <begin position="162"/>
        <end position="182"/>
    </location>
</feature>
<sequence length="277" mass="30717">MASAFELTRNMTIGQYIPTDSAVHRFDPRFKLVAFGVLVLAIAFCNTYVGNLFALAFCLALFPLIRIPVGYGVSGIKPAVPFIIIIALLQFFFSGSIAPGGTLHFEYGVIRITGDSIRLVIVSAMRFVEVIFLSSVLTFSTSTTDLTRGMECLLSPLEKVKFPVHAFALVLTIAIRFVPTFAMEMEKLMKAQASRGAEFGSGEWWRIIRRTKDMFPLIIPLFNLALTRAEDLILAMESRGYVPGEERSVYTRYRSKGADWGLLGISLALAAVILWLP</sequence>
<keyword evidence="3 6" id="KW-0812">Transmembrane</keyword>
<dbReference type="RefSeq" id="WP_108021670.1">
    <property type="nucleotide sequence ID" value="NZ_QBKR01000002.1"/>
</dbReference>
<accession>A0A2T6C8G3</accession>
<keyword evidence="2" id="KW-1003">Cell membrane</keyword>
<evidence type="ECO:0000256" key="4">
    <source>
        <dbReference type="ARBA" id="ARBA00022989"/>
    </source>
</evidence>
<evidence type="ECO:0000256" key="2">
    <source>
        <dbReference type="ARBA" id="ARBA00022475"/>
    </source>
</evidence>
<keyword evidence="8" id="KW-1185">Reference proteome</keyword>
<evidence type="ECO:0000313" key="7">
    <source>
        <dbReference type="EMBL" id="PTX64608.1"/>
    </source>
</evidence>
<keyword evidence="5 6" id="KW-0472">Membrane</keyword>
<dbReference type="PANTHER" id="PTHR34857:SF2">
    <property type="entry name" value="SLL0384 PROTEIN"/>
    <property type="match status" value="1"/>
</dbReference>
<dbReference type="CDD" id="cd16914">
    <property type="entry name" value="EcfT"/>
    <property type="match status" value="1"/>
</dbReference>
<dbReference type="GO" id="GO:0005886">
    <property type="term" value="C:plasma membrane"/>
    <property type="evidence" value="ECO:0007669"/>
    <property type="project" value="UniProtKB-ARBA"/>
</dbReference>
<feature type="transmembrane region" description="Helical" evidence="6">
    <location>
        <begin position="82"/>
        <end position="105"/>
    </location>
</feature>
<feature type="transmembrane region" description="Helical" evidence="6">
    <location>
        <begin position="257"/>
        <end position="276"/>
    </location>
</feature>
<evidence type="ECO:0000256" key="3">
    <source>
        <dbReference type="ARBA" id="ARBA00022692"/>
    </source>
</evidence>